<protein>
    <submittedName>
        <fullName evidence="1">Uncharacterized protein</fullName>
    </submittedName>
</protein>
<gene>
    <name evidence="1" type="ORF">E2C01_022827</name>
</gene>
<dbReference type="AlphaFoldDB" id="A0A5B7E8P0"/>
<accession>A0A5B7E8P0</accession>
<comment type="caution">
    <text evidence="1">The sequence shown here is derived from an EMBL/GenBank/DDBJ whole genome shotgun (WGS) entry which is preliminary data.</text>
</comment>
<sequence>MLPIYHQNHKNNIKNTSIFNGSESKAFQNTGLHTAPNNSSPWLLQKSFIYVFYFQRPQR</sequence>
<organism evidence="1 2">
    <name type="scientific">Portunus trituberculatus</name>
    <name type="common">Swimming crab</name>
    <name type="synonym">Neptunus trituberculatus</name>
    <dbReference type="NCBI Taxonomy" id="210409"/>
    <lineage>
        <taxon>Eukaryota</taxon>
        <taxon>Metazoa</taxon>
        <taxon>Ecdysozoa</taxon>
        <taxon>Arthropoda</taxon>
        <taxon>Crustacea</taxon>
        <taxon>Multicrustacea</taxon>
        <taxon>Malacostraca</taxon>
        <taxon>Eumalacostraca</taxon>
        <taxon>Eucarida</taxon>
        <taxon>Decapoda</taxon>
        <taxon>Pleocyemata</taxon>
        <taxon>Brachyura</taxon>
        <taxon>Eubrachyura</taxon>
        <taxon>Portunoidea</taxon>
        <taxon>Portunidae</taxon>
        <taxon>Portuninae</taxon>
        <taxon>Portunus</taxon>
    </lineage>
</organism>
<evidence type="ECO:0000313" key="1">
    <source>
        <dbReference type="EMBL" id="MPC29586.1"/>
    </source>
</evidence>
<proteinExistence type="predicted"/>
<name>A0A5B7E8P0_PORTR</name>
<dbReference type="EMBL" id="VSRR010002097">
    <property type="protein sequence ID" value="MPC29586.1"/>
    <property type="molecule type" value="Genomic_DNA"/>
</dbReference>
<reference evidence="1 2" key="1">
    <citation type="submission" date="2019-05" db="EMBL/GenBank/DDBJ databases">
        <title>Another draft genome of Portunus trituberculatus and its Hox gene families provides insights of decapod evolution.</title>
        <authorList>
            <person name="Jeong J.-H."/>
            <person name="Song I."/>
            <person name="Kim S."/>
            <person name="Choi T."/>
            <person name="Kim D."/>
            <person name="Ryu S."/>
            <person name="Kim W."/>
        </authorList>
    </citation>
    <scope>NUCLEOTIDE SEQUENCE [LARGE SCALE GENOMIC DNA]</scope>
    <source>
        <tissue evidence="1">Muscle</tissue>
    </source>
</reference>
<keyword evidence="2" id="KW-1185">Reference proteome</keyword>
<dbReference type="Proteomes" id="UP000324222">
    <property type="component" value="Unassembled WGS sequence"/>
</dbReference>
<evidence type="ECO:0000313" key="2">
    <source>
        <dbReference type="Proteomes" id="UP000324222"/>
    </source>
</evidence>